<evidence type="ECO:0000313" key="3">
    <source>
        <dbReference type="Proteomes" id="UP001207582"/>
    </source>
</evidence>
<sequence>MNKLAVACAAALFGTAAAAQDSAQFTYEMFETAVGHVNLAECPAALAGEGRFCRVTMHNDAFHVFAFSEAGEQPMVGLKTWFEDELEVVFK</sequence>
<reference evidence="2 3" key="1">
    <citation type="submission" date="2022-10" db="EMBL/GenBank/DDBJ databases">
        <title>Defluviimonas sp. CAU 1641 isolated from mud.</title>
        <authorList>
            <person name="Kim W."/>
        </authorList>
    </citation>
    <scope>NUCLEOTIDE SEQUENCE [LARGE SCALE GENOMIC DNA]</scope>
    <source>
        <strain evidence="2 3">CAU 1641</strain>
    </source>
</reference>
<dbReference type="RefSeq" id="WP_264773535.1">
    <property type="nucleotide sequence ID" value="NZ_JAPDOG010000037.1"/>
</dbReference>
<evidence type="ECO:0000313" key="2">
    <source>
        <dbReference type="EMBL" id="MCW3784287.1"/>
    </source>
</evidence>
<keyword evidence="1" id="KW-0732">Signal</keyword>
<feature type="signal peptide" evidence="1">
    <location>
        <begin position="1"/>
        <end position="19"/>
    </location>
</feature>
<accession>A0ABT3J9C3</accession>
<keyword evidence="3" id="KW-1185">Reference proteome</keyword>
<evidence type="ECO:0000256" key="1">
    <source>
        <dbReference type="SAM" id="SignalP"/>
    </source>
</evidence>
<name>A0ABT3J9C3_9RHOB</name>
<dbReference type="Proteomes" id="UP001207582">
    <property type="component" value="Unassembled WGS sequence"/>
</dbReference>
<gene>
    <name evidence="2" type="ORF">OM960_22425</name>
</gene>
<organism evidence="2 3">
    <name type="scientific">Defluviimonas salinarum</name>
    <dbReference type="NCBI Taxonomy" id="2992147"/>
    <lineage>
        <taxon>Bacteria</taxon>
        <taxon>Pseudomonadati</taxon>
        <taxon>Pseudomonadota</taxon>
        <taxon>Alphaproteobacteria</taxon>
        <taxon>Rhodobacterales</taxon>
        <taxon>Paracoccaceae</taxon>
        <taxon>Albidovulum</taxon>
    </lineage>
</organism>
<feature type="chain" id="PRO_5047530120" evidence="1">
    <location>
        <begin position="20"/>
        <end position="91"/>
    </location>
</feature>
<proteinExistence type="predicted"/>
<protein>
    <submittedName>
        <fullName evidence="2">Uncharacterized protein</fullName>
    </submittedName>
</protein>
<dbReference type="EMBL" id="JAPDOG010000037">
    <property type="protein sequence ID" value="MCW3784287.1"/>
    <property type="molecule type" value="Genomic_DNA"/>
</dbReference>
<comment type="caution">
    <text evidence="2">The sequence shown here is derived from an EMBL/GenBank/DDBJ whole genome shotgun (WGS) entry which is preliminary data.</text>
</comment>